<proteinExistence type="predicted"/>
<dbReference type="Proteomes" id="UP000265520">
    <property type="component" value="Unassembled WGS sequence"/>
</dbReference>
<comment type="caution">
    <text evidence="2">The sequence shown here is derived from an EMBL/GenBank/DDBJ whole genome shotgun (WGS) entry which is preliminary data.</text>
</comment>
<feature type="transmembrane region" description="Helical" evidence="1">
    <location>
        <begin position="20"/>
        <end position="41"/>
    </location>
</feature>
<evidence type="ECO:0000256" key="1">
    <source>
        <dbReference type="SAM" id="Phobius"/>
    </source>
</evidence>
<dbReference type="EMBL" id="LXQA010847662">
    <property type="protein sequence ID" value="MCI73838.1"/>
    <property type="molecule type" value="Genomic_DNA"/>
</dbReference>
<dbReference type="AlphaFoldDB" id="A0A392ULS5"/>
<keyword evidence="1" id="KW-1133">Transmembrane helix</keyword>
<evidence type="ECO:0000313" key="3">
    <source>
        <dbReference type="Proteomes" id="UP000265520"/>
    </source>
</evidence>
<feature type="non-terminal residue" evidence="2">
    <location>
        <position position="1"/>
    </location>
</feature>
<keyword evidence="1" id="KW-0812">Transmembrane</keyword>
<organism evidence="2 3">
    <name type="scientific">Trifolium medium</name>
    <dbReference type="NCBI Taxonomy" id="97028"/>
    <lineage>
        <taxon>Eukaryota</taxon>
        <taxon>Viridiplantae</taxon>
        <taxon>Streptophyta</taxon>
        <taxon>Embryophyta</taxon>
        <taxon>Tracheophyta</taxon>
        <taxon>Spermatophyta</taxon>
        <taxon>Magnoliopsida</taxon>
        <taxon>eudicotyledons</taxon>
        <taxon>Gunneridae</taxon>
        <taxon>Pentapetalae</taxon>
        <taxon>rosids</taxon>
        <taxon>fabids</taxon>
        <taxon>Fabales</taxon>
        <taxon>Fabaceae</taxon>
        <taxon>Papilionoideae</taxon>
        <taxon>50 kb inversion clade</taxon>
        <taxon>NPAAA clade</taxon>
        <taxon>Hologalegina</taxon>
        <taxon>IRL clade</taxon>
        <taxon>Trifolieae</taxon>
        <taxon>Trifolium</taxon>
    </lineage>
</organism>
<evidence type="ECO:0000313" key="2">
    <source>
        <dbReference type="EMBL" id="MCI73838.1"/>
    </source>
</evidence>
<name>A0A392ULS5_9FABA</name>
<accession>A0A392ULS5</accession>
<keyword evidence="3" id="KW-1185">Reference proteome</keyword>
<keyword evidence="1" id="KW-0472">Membrane</keyword>
<reference evidence="2 3" key="1">
    <citation type="journal article" date="2018" name="Front. Plant Sci.">
        <title>Red Clover (Trifolium pratense) and Zigzag Clover (T. medium) - A Picture of Genomic Similarities and Differences.</title>
        <authorList>
            <person name="Dluhosova J."/>
            <person name="Istvanek J."/>
            <person name="Nedelnik J."/>
            <person name="Repkova J."/>
        </authorList>
    </citation>
    <scope>NUCLEOTIDE SEQUENCE [LARGE SCALE GENOMIC DNA]</scope>
    <source>
        <strain evidence="3">cv. 10/8</strain>
        <tissue evidence="2">Leaf</tissue>
    </source>
</reference>
<protein>
    <submittedName>
        <fullName evidence="2">Uncharacterized protein</fullName>
    </submittedName>
</protein>
<sequence>LLEHFQVGFVVLVEVEFVGQILVVLVGLFVVEVLVVVVVLVEVMVEVHERNFVQLRG</sequence>